<evidence type="ECO:0000313" key="2">
    <source>
        <dbReference type="EMBL" id="QKU34034.1"/>
    </source>
</evidence>
<accession>A0A6N1NF62</accession>
<protein>
    <recommendedName>
        <fullName evidence="1">NADAR domain-containing protein</fullName>
    </recommendedName>
</protein>
<dbReference type="KEGG" id="vg:80517339"/>
<evidence type="ECO:0000259" key="1">
    <source>
        <dbReference type="Pfam" id="PF08719"/>
    </source>
</evidence>
<dbReference type="RefSeq" id="YP_010780648.1">
    <property type="nucleotide sequence ID" value="NC_075038.1"/>
</dbReference>
<dbReference type="InterPro" id="IPR012816">
    <property type="entry name" value="NADAR"/>
</dbReference>
<dbReference type="Pfam" id="PF08719">
    <property type="entry name" value="NADAR"/>
    <property type="match status" value="1"/>
</dbReference>
<organism evidence="2">
    <name type="scientific">Tupanvirus deep ocean</name>
    <dbReference type="NCBI Taxonomy" id="2126984"/>
    <lineage>
        <taxon>Viruses</taxon>
        <taxon>Varidnaviria</taxon>
        <taxon>Bamfordvirae</taxon>
        <taxon>Nucleocytoviricota</taxon>
        <taxon>Megaviricetes</taxon>
        <taxon>Imitervirales</taxon>
        <taxon>Mimiviridae</taxon>
        <taxon>Megamimivirinae</taxon>
        <taxon>Tupanvirus</taxon>
        <taxon>Tupanvirus altamarinense</taxon>
    </lineage>
</organism>
<proteinExistence type="predicted"/>
<dbReference type="InterPro" id="IPR037238">
    <property type="entry name" value="YbiA-like_sf"/>
</dbReference>
<dbReference type="EMBL" id="MF405918">
    <property type="protein sequence ID" value="QKU34034.1"/>
    <property type="molecule type" value="Genomic_DNA"/>
</dbReference>
<dbReference type="NCBIfam" id="TIGR02464">
    <property type="entry name" value="ribofla_fusion"/>
    <property type="match status" value="1"/>
</dbReference>
<dbReference type="Gene3D" id="1.10.357.40">
    <property type="entry name" value="YbiA-like"/>
    <property type="match status" value="1"/>
</dbReference>
<name>A0A6N1NF62_9VIRU</name>
<dbReference type="CDD" id="cd15457">
    <property type="entry name" value="NADAR"/>
    <property type="match status" value="1"/>
</dbReference>
<sequence length="304" mass="33858">MSSTCPNCRIYYKNLSYDFCCLSCRDSGGSTHGRGCGQSIVHTTTLSNICPKCNTYEKYPGKDFCCNTCRQSFGSNHGIGCLRTTKHSSSGLCIGCKTHNKYPGYDHCCKSCATTRGGSHGSGCTSASKSSSSPTNLPLEPLTNLRTGGFLYGPKTICFYNSSCKYYEFTNFYAVAIHIDGIWWPTTEHYFQAQKFSPNYPLIVNEIATAVQPRDAFDISRKYASYVRSDWNNGYKDSVMLKALEAKFTQHTNLRKLLISTGDYELVEHTINDKYWGDNGDGTGQNQLGKLLMQVRDKINKGLI</sequence>
<reference evidence="2" key="2">
    <citation type="journal article" date="2018" name="Nat. Commun.">
        <title>Tailed giant Tupanvirus possesses the most complete translational apparatus of the known virosphere.</title>
        <authorList>
            <person name="Abrahao J."/>
            <person name="Silva L."/>
            <person name="Silva L.S."/>
            <person name="Khalil J.Y.B."/>
            <person name="Rodrigues R."/>
            <person name="Arantes T."/>
            <person name="Assis F."/>
            <person name="Boratto P."/>
            <person name="Andrade M."/>
            <person name="Kroon E.G."/>
            <person name="Ribeiro B."/>
            <person name="Bergier I."/>
            <person name="Seligmann H."/>
            <person name="Ghigo E."/>
            <person name="Colson P."/>
            <person name="Levasseur A."/>
            <person name="Kroemer G."/>
            <person name="Raoult D."/>
            <person name="La Scola B."/>
        </authorList>
    </citation>
    <scope>NUCLEOTIDE SEQUENCE [LARGE SCALE GENOMIC DNA]</scope>
    <source>
        <strain evidence="2">Deep ocean</strain>
    </source>
</reference>
<feature type="domain" description="NADAR" evidence="1">
    <location>
        <begin position="159"/>
        <end position="299"/>
    </location>
</feature>
<dbReference type="SUPFAM" id="SSF143990">
    <property type="entry name" value="YbiA-like"/>
    <property type="match status" value="1"/>
</dbReference>
<reference evidence="2" key="1">
    <citation type="submission" date="2017-06" db="EMBL/GenBank/DDBJ databases">
        <authorList>
            <person name="Assis F.L."/>
            <person name="Abrahao J.S."/>
            <person name="Silva L."/>
            <person name="Khalil J.B."/>
            <person name="Rodrigues R."/>
            <person name="Silva L.S."/>
            <person name="Boratto P."/>
            <person name="Andrade M."/>
            <person name="Kroon E.G."/>
            <person name="Ribeiro B."/>
            <person name="Bergier I."/>
            <person name="Seligmann H."/>
            <person name="Ghigo E."/>
            <person name="Colson P."/>
            <person name="Levasseur A."/>
            <person name="Raoult D."/>
            <person name="Scola B.L."/>
        </authorList>
    </citation>
    <scope>NUCLEOTIDE SEQUENCE</scope>
    <source>
        <strain evidence="2">Deep ocean</strain>
    </source>
</reference>
<dbReference type="GeneID" id="80517339"/>